<feature type="transmembrane region" description="Helical" evidence="6">
    <location>
        <begin position="103"/>
        <end position="121"/>
    </location>
</feature>
<feature type="transmembrane region" description="Helical" evidence="6">
    <location>
        <begin position="66"/>
        <end position="91"/>
    </location>
</feature>
<keyword evidence="3 6" id="KW-0812">Transmembrane</keyword>
<gene>
    <name evidence="8" type="ORF">METZ01_LOCUS254078</name>
</gene>
<dbReference type="Pfam" id="PF03600">
    <property type="entry name" value="CitMHS"/>
    <property type="match status" value="1"/>
</dbReference>
<evidence type="ECO:0000256" key="4">
    <source>
        <dbReference type="ARBA" id="ARBA00022989"/>
    </source>
</evidence>
<dbReference type="EMBL" id="UINC01068526">
    <property type="protein sequence ID" value="SVC01224.1"/>
    <property type="molecule type" value="Genomic_DNA"/>
</dbReference>
<dbReference type="InterPro" id="IPR051475">
    <property type="entry name" value="Diverse_Ion_Transporter"/>
</dbReference>
<evidence type="ECO:0000256" key="6">
    <source>
        <dbReference type="SAM" id="Phobius"/>
    </source>
</evidence>
<keyword evidence="4 6" id="KW-1133">Transmembrane helix</keyword>
<feature type="transmembrane region" description="Helical" evidence="6">
    <location>
        <begin position="184"/>
        <end position="203"/>
    </location>
</feature>
<evidence type="ECO:0000256" key="3">
    <source>
        <dbReference type="ARBA" id="ARBA00022692"/>
    </source>
</evidence>
<dbReference type="GO" id="GO:0055085">
    <property type="term" value="P:transmembrane transport"/>
    <property type="evidence" value="ECO:0007669"/>
    <property type="project" value="InterPro"/>
</dbReference>
<dbReference type="InterPro" id="IPR004680">
    <property type="entry name" value="Cit_transptr-like_dom"/>
</dbReference>
<feature type="transmembrane region" description="Helical" evidence="6">
    <location>
        <begin position="230"/>
        <end position="248"/>
    </location>
</feature>
<accession>A0A382IN83</accession>
<evidence type="ECO:0000256" key="2">
    <source>
        <dbReference type="ARBA" id="ARBA00022448"/>
    </source>
</evidence>
<feature type="domain" description="Citrate transporter-like" evidence="7">
    <location>
        <begin position="23"/>
        <end position="257"/>
    </location>
</feature>
<feature type="transmembrane region" description="Helical" evidence="6">
    <location>
        <begin position="6"/>
        <end position="25"/>
    </location>
</feature>
<comment type="subcellular location">
    <subcellularLocation>
        <location evidence="1">Membrane</location>
        <topology evidence="1">Multi-pass membrane protein</topology>
    </subcellularLocation>
</comment>
<evidence type="ECO:0000313" key="8">
    <source>
        <dbReference type="EMBL" id="SVC01224.1"/>
    </source>
</evidence>
<name>A0A382IN83_9ZZZZ</name>
<evidence type="ECO:0000259" key="7">
    <source>
        <dbReference type="Pfam" id="PF03600"/>
    </source>
</evidence>
<evidence type="ECO:0000256" key="1">
    <source>
        <dbReference type="ARBA" id="ARBA00004141"/>
    </source>
</evidence>
<evidence type="ECO:0000256" key="5">
    <source>
        <dbReference type="ARBA" id="ARBA00023136"/>
    </source>
</evidence>
<dbReference type="PANTHER" id="PTHR43568">
    <property type="entry name" value="P PROTEIN"/>
    <property type="match status" value="1"/>
</dbReference>
<keyword evidence="2" id="KW-0813">Transport</keyword>
<dbReference type="AlphaFoldDB" id="A0A382IN83"/>
<dbReference type="GO" id="GO:0016020">
    <property type="term" value="C:membrane"/>
    <property type="evidence" value="ECO:0007669"/>
    <property type="project" value="UniProtKB-SubCell"/>
</dbReference>
<organism evidence="8">
    <name type="scientific">marine metagenome</name>
    <dbReference type="NCBI Taxonomy" id="408172"/>
    <lineage>
        <taxon>unclassified sequences</taxon>
        <taxon>metagenomes</taxon>
        <taxon>ecological metagenomes</taxon>
    </lineage>
</organism>
<sequence>MEQLVLTPGMIASGVVLAITFAMIFTEQLHHFERSKVAAAGALVMVIVGQYFGFYEPMAAIEAVDWNVIFLLACMMTVVSIMIPTGGFAWMASKIAIASKGRLFLMMVLLGTAVTVLSLLLDNVTTVVIFGPLIILIAQAQKISPIPYLLAAALLSDTGGIGTLVGDPPNLMIGSAADISFNQFAIAMGPPVLVVWIVVLLYLKWAFKTELAQVPAEGVIEEAEIKQKKLWRNSCIILGLMTVLFIAHNTLHWEPWFVAA</sequence>
<keyword evidence="5 6" id="KW-0472">Membrane</keyword>
<protein>
    <recommendedName>
        <fullName evidence="7">Citrate transporter-like domain-containing protein</fullName>
    </recommendedName>
</protein>
<feature type="non-terminal residue" evidence="8">
    <location>
        <position position="260"/>
    </location>
</feature>
<reference evidence="8" key="1">
    <citation type="submission" date="2018-05" db="EMBL/GenBank/DDBJ databases">
        <authorList>
            <person name="Lanie J.A."/>
            <person name="Ng W.-L."/>
            <person name="Kazmierczak K.M."/>
            <person name="Andrzejewski T.M."/>
            <person name="Davidsen T.M."/>
            <person name="Wayne K.J."/>
            <person name="Tettelin H."/>
            <person name="Glass J.I."/>
            <person name="Rusch D."/>
            <person name="Podicherti R."/>
            <person name="Tsui H.-C.T."/>
            <person name="Winkler M.E."/>
        </authorList>
    </citation>
    <scope>NUCLEOTIDE SEQUENCE</scope>
</reference>
<feature type="transmembrane region" description="Helical" evidence="6">
    <location>
        <begin position="37"/>
        <end position="54"/>
    </location>
</feature>
<proteinExistence type="predicted"/>
<dbReference type="PANTHER" id="PTHR43568:SF1">
    <property type="entry name" value="P PROTEIN"/>
    <property type="match status" value="1"/>
</dbReference>